<name>A0A2V5HXU6_9EURO</name>
<sequence>MAQNSAPSSEIPEARCGKHPLRYEEIVRRGTCVNAQGQLVNYNYVETHYDPEGFCAVENCAFRMYNGIWWCHICRRGPNTEGRCGRNVVRDGRSRTCNHQCCHQCQGQAWVP</sequence>
<dbReference type="Proteomes" id="UP000248817">
    <property type="component" value="Unassembled WGS sequence"/>
</dbReference>
<evidence type="ECO:0000313" key="2">
    <source>
        <dbReference type="Proteomes" id="UP000248817"/>
    </source>
</evidence>
<dbReference type="AlphaFoldDB" id="A0A2V5HXU6"/>
<dbReference type="EMBL" id="KZ825533">
    <property type="protein sequence ID" value="PYI29309.1"/>
    <property type="molecule type" value="Genomic_DNA"/>
</dbReference>
<keyword evidence="2" id="KW-1185">Reference proteome</keyword>
<accession>A0A2V5HXU6</accession>
<reference evidence="1 2" key="1">
    <citation type="submission" date="2018-02" db="EMBL/GenBank/DDBJ databases">
        <title>The genomes of Aspergillus section Nigri reveals drivers in fungal speciation.</title>
        <authorList>
            <consortium name="DOE Joint Genome Institute"/>
            <person name="Vesth T.C."/>
            <person name="Nybo J."/>
            <person name="Theobald S."/>
            <person name="Brandl J."/>
            <person name="Frisvad J.C."/>
            <person name="Nielsen K.F."/>
            <person name="Lyhne E.K."/>
            <person name="Kogle M.E."/>
            <person name="Kuo A."/>
            <person name="Riley R."/>
            <person name="Clum A."/>
            <person name="Nolan M."/>
            <person name="Lipzen A."/>
            <person name="Salamov A."/>
            <person name="Henrissat B."/>
            <person name="Wiebenga A."/>
            <person name="De vries R.P."/>
            <person name="Grigoriev I.V."/>
            <person name="Mortensen U.H."/>
            <person name="Andersen M.R."/>
            <person name="Baker S.E."/>
        </authorList>
    </citation>
    <scope>NUCLEOTIDE SEQUENCE [LARGE SCALE GENOMIC DNA]</scope>
    <source>
        <strain evidence="1 2">CBS 114.80</strain>
    </source>
</reference>
<organism evidence="1 2">
    <name type="scientific">Aspergillus indologenus CBS 114.80</name>
    <dbReference type="NCBI Taxonomy" id="1450541"/>
    <lineage>
        <taxon>Eukaryota</taxon>
        <taxon>Fungi</taxon>
        <taxon>Dikarya</taxon>
        <taxon>Ascomycota</taxon>
        <taxon>Pezizomycotina</taxon>
        <taxon>Eurotiomycetes</taxon>
        <taxon>Eurotiomycetidae</taxon>
        <taxon>Eurotiales</taxon>
        <taxon>Aspergillaceae</taxon>
        <taxon>Aspergillus</taxon>
        <taxon>Aspergillus subgen. Circumdati</taxon>
    </lineage>
</organism>
<protein>
    <submittedName>
        <fullName evidence="1">Uncharacterized protein</fullName>
    </submittedName>
</protein>
<proteinExistence type="predicted"/>
<gene>
    <name evidence="1" type="ORF">BP00DRAFT_427618</name>
</gene>
<evidence type="ECO:0000313" key="1">
    <source>
        <dbReference type="EMBL" id="PYI29309.1"/>
    </source>
</evidence>